<dbReference type="Pfam" id="PF04851">
    <property type="entry name" value="ResIII"/>
    <property type="match status" value="1"/>
</dbReference>
<dbReference type="InterPro" id="IPR050742">
    <property type="entry name" value="Helicase_Restrict-Modif_Enz"/>
</dbReference>
<dbReference type="GO" id="GO:0016787">
    <property type="term" value="F:hydrolase activity"/>
    <property type="evidence" value="ECO:0007669"/>
    <property type="project" value="InterPro"/>
</dbReference>
<reference evidence="6" key="1">
    <citation type="journal article" date="2012" name="MBio">
        <title>Comparative genome analysis of Trichophyton rubrum and related dermatophytes reveals candidate genes involved in infection.</title>
        <authorList>
            <person name="Martinez D.A."/>
            <person name="Oliver B.G."/>
            <person name="Graeser Y."/>
            <person name="Goldberg J.M."/>
            <person name="Li W."/>
            <person name="Martinez-Rossi N.M."/>
            <person name="Monod M."/>
            <person name="Shelest E."/>
            <person name="Barton R.C."/>
            <person name="Birch E."/>
            <person name="Brakhage A.A."/>
            <person name="Chen Z."/>
            <person name="Gurr S.J."/>
            <person name="Heiman D."/>
            <person name="Heitman J."/>
            <person name="Kosti I."/>
            <person name="Rossi A."/>
            <person name="Saif S."/>
            <person name="Samalova M."/>
            <person name="Saunders C.W."/>
            <person name="Shea T."/>
            <person name="Summerbell R.C."/>
            <person name="Xu J."/>
            <person name="Young S."/>
            <person name="Zeng Q."/>
            <person name="Birren B.W."/>
            <person name="Cuomo C.A."/>
            <person name="White T.C."/>
        </authorList>
    </citation>
    <scope>NUCLEOTIDE SEQUENCE [LARGE SCALE GENOMIC DNA]</scope>
    <source>
        <strain evidence="6">ATCC MYA-4604 / CBS 118893</strain>
    </source>
</reference>
<dbReference type="Pfam" id="PF00271">
    <property type="entry name" value="Helicase_C"/>
    <property type="match status" value="1"/>
</dbReference>
<dbReference type="CDD" id="cd18799">
    <property type="entry name" value="SF2_C_EcoAI-like"/>
    <property type="match status" value="1"/>
</dbReference>
<dbReference type="InterPro" id="IPR001650">
    <property type="entry name" value="Helicase_C-like"/>
</dbReference>
<dbReference type="InterPro" id="IPR027417">
    <property type="entry name" value="P-loop_NTPase"/>
</dbReference>
<dbReference type="SUPFAM" id="SSF52540">
    <property type="entry name" value="P-loop containing nucleoside triphosphate hydrolases"/>
    <property type="match status" value="1"/>
</dbReference>
<feature type="region of interest" description="Disordered" evidence="2">
    <location>
        <begin position="428"/>
        <end position="451"/>
    </location>
</feature>
<dbReference type="EMBL" id="DS989823">
    <property type="protein sequence ID" value="EFQ99376.1"/>
    <property type="molecule type" value="Genomic_DNA"/>
</dbReference>
<dbReference type="GeneID" id="10030160"/>
<evidence type="ECO:0000259" key="4">
    <source>
        <dbReference type="PROSITE" id="PS51194"/>
    </source>
</evidence>
<evidence type="ECO:0000313" key="5">
    <source>
        <dbReference type="EMBL" id="EFQ99376.1"/>
    </source>
</evidence>
<dbReference type="eggNOG" id="ENOG502QT4U">
    <property type="taxonomic scope" value="Eukaryota"/>
</dbReference>
<keyword evidence="1 5" id="KW-0547">Nucleotide-binding</keyword>
<dbReference type="AlphaFoldDB" id="E4URF4"/>
<dbReference type="HOGENOM" id="CLU_014765_0_0_1"/>
<feature type="domain" description="Helicase ATP-binding" evidence="3">
    <location>
        <begin position="65"/>
        <end position="228"/>
    </location>
</feature>
<dbReference type="GO" id="GO:0036121">
    <property type="term" value="F:double-stranded DNA helicase activity"/>
    <property type="evidence" value="ECO:0007669"/>
    <property type="project" value="TreeGrafter"/>
</dbReference>
<evidence type="ECO:0000256" key="1">
    <source>
        <dbReference type="ARBA" id="ARBA00022806"/>
    </source>
</evidence>
<protein>
    <submittedName>
        <fullName evidence="5">DEAD box family helicase</fullName>
    </submittedName>
</protein>
<dbReference type="InParanoid" id="E4URF4"/>
<sequence length="654" mass="72167">MQKVTRCSRWTGLVKLYCQGYSAPRVGARLFSSTASIWTSNGAPILNLEIRLRDYQEECIQSVLSHLDVGHKRLGVSLATGSGKTVIFTQLIGRVNPPNPNKTQSLILVHRKELVEQAAKHCTRAYPNKTIEIEMANSHATGTADITIASIRSLLSKGRIEKYNPERFKLVLVDEAHHIVAPSYREALAHFNLSEAKADSPALVGVSATFSRFDGLKLGTAIDYIVYHKDYVDMIGENWLSDALFTTVKSHVDLSRVSDGPNGDFQTHQLSLAVNTETANEITVSSWRSKAGERKSTLVFCVDIAHVRDLTAKFREFGVDARYITGQTPKDVRAKELEAFRNYEFPVLVNCGLFTEGTDIPNIDCVLLARPTRSKNLLIQMIGRGLRLHPDKANCHIIDMVASLNCGVLTTPTLLGLHPDEGLNGVSAKDAKEERESSENPIAQGQGAKKIDSPAEEDIVVGFTDYDSVHDLVQDATGEDRIRGISENAWVQVSPQRYILNAPAGRLTISKDDSGLFSVHHVISLSPAGKSKSPFSRPRKVVSSVDFVQAVHAADTLASRIFGGPLYIASWQPWRKRRASPGQIGYLRKQLGKEISEKITKGEAADMITKIKHGAKGQFKDLLLSKRRSKRELEKATKWKEMAASEEVKIGPLA</sequence>
<dbReference type="CDD" id="cd18032">
    <property type="entry name" value="DEXHc_RE_I_III_res"/>
    <property type="match status" value="1"/>
</dbReference>
<keyword evidence="1 5" id="KW-0378">Hydrolase</keyword>
<dbReference type="PANTHER" id="PTHR47396:SF1">
    <property type="entry name" value="ATP-DEPENDENT HELICASE IRC3-RELATED"/>
    <property type="match status" value="1"/>
</dbReference>
<dbReference type="Proteomes" id="UP000002669">
    <property type="component" value="Unassembled WGS sequence"/>
</dbReference>
<dbReference type="OrthoDB" id="16911at2759"/>
<evidence type="ECO:0000259" key="3">
    <source>
        <dbReference type="PROSITE" id="PS51192"/>
    </source>
</evidence>
<feature type="domain" description="Helicase C-terminal" evidence="4">
    <location>
        <begin position="283"/>
        <end position="439"/>
    </location>
</feature>
<dbReference type="PANTHER" id="PTHR47396">
    <property type="entry name" value="TYPE I RESTRICTION ENZYME ECOKI R PROTEIN"/>
    <property type="match status" value="1"/>
</dbReference>
<dbReference type="GO" id="GO:0005759">
    <property type="term" value="C:mitochondrial matrix"/>
    <property type="evidence" value="ECO:0007669"/>
    <property type="project" value="TreeGrafter"/>
</dbReference>
<dbReference type="FunCoup" id="E4URF4">
    <property type="interactions" value="17"/>
</dbReference>
<dbReference type="PROSITE" id="PS51194">
    <property type="entry name" value="HELICASE_CTER"/>
    <property type="match status" value="1"/>
</dbReference>
<keyword evidence="1 5" id="KW-0347">Helicase</keyword>
<keyword evidence="6" id="KW-1185">Reference proteome</keyword>
<gene>
    <name evidence="5" type="ORF">MGYG_02387</name>
</gene>
<accession>E4URF4</accession>
<dbReference type="GO" id="GO:0061749">
    <property type="term" value="F:forked DNA-dependent helicase activity"/>
    <property type="evidence" value="ECO:0007669"/>
    <property type="project" value="TreeGrafter"/>
</dbReference>
<dbReference type="GO" id="GO:0070125">
    <property type="term" value="P:mitochondrial translational elongation"/>
    <property type="evidence" value="ECO:0007669"/>
    <property type="project" value="TreeGrafter"/>
</dbReference>
<dbReference type="InterPro" id="IPR006935">
    <property type="entry name" value="Helicase/UvrB_N"/>
</dbReference>
<dbReference type="InterPro" id="IPR014001">
    <property type="entry name" value="Helicase_ATP-bd"/>
</dbReference>
<dbReference type="GO" id="GO:0005524">
    <property type="term" value="F:ATP binding"/>
    <property type="evidence" value="ECO:0007669"/>
    <property type="project" value="InterPro"/>
</dbReference>
<evidence type="ECO:0000256" key="2">
    <source>
        <dbReference type="SAM" id="MobiDB-lite"/>
    </source>
</evidence>
<dbReference type="OMA" id="HVIDMVA"/>
<feature type="compositionally biased region" description="Basic and acidic residues" evidence="2">
    <location>
        <begin position="429"/>
        <end position="438"/>
    </location>
</feature>
<dbReference type="STRING" id="535722.E4URF4"/>
<dbReference type="Gene3D" id="3.40.50.300">
    <property type="entry name" value="P-loop containing nucleotide triphosphate hydrolases"/>
    <property type="match status" value="2"/>
</dbReference>
<dbReference type="SMART" id="SM00490">
    <property type="entry name" value="HELICc"/>
    <property type="match status" value="1"/>
</dbReference>
<name>E4URF4_ARTGP</name>
<dbReference type="GO" id="GO:0032042">
    <property type="term" value="P:mitochondrial DNA metabolic process"/>
    <property type="evidence" value="ECO:0007669"/>
    <property type="project" value="TreeGrafter"/>
</dbReference>
<dbReference type="SMART" id="SM00487">
    <property type="entry name" value="DEXDc"/>
    <property type="match status" value="1"/>
</dbReference>
<organism evidence="6">
    <name type="scientific">Arthroderma gypseum (strain ATCC MYA-4604 / CBS 118893)</name>
    <name type="common">Microsporum gypseum</name>
    <dbReference type="NCBI Taxonomy" id="535722"/>
    <lineage>
        <taxon>Eukaryota</taxon>
        <taxon>Fungi</taxon>
        <taxon>Dikarya</taxon>
        <taxon>Ascomycota</taxon>
        <taxon>Pezizomycotina</taxon>
        <taxon>Eurotiomycetes</taxon>
        <taxon>Eurotiomycetidae</taxon>
        <taxon>Onygenales</taxon>
        <taxon>Arthrodermataceae</taxon>
        <taxon>Nannizzia</taxon>
    </lineage>
</organism>
<keyword evidence="1 5" id="KW-0067">ATP-binding</keyword>
<dbReference type="PROSITE" id="PS51192">
    <property type="entry name" value="HELICASE_ATP_BIND_1"/>
    <property type="match status" value="1"/>
</dbReference>
<proteinExistence type="predicted"/>
<evidence type="ECO:0000313" key="6">
    <source>
        <dbReference type="Proteomes" id="UP000002669"/>
    </source>
</evidence>
<dbReference type="RefSeq" id="XP_003174859.1">
    <property type="nucleotide sequence ID" value="XM_003174811.1"/>
</dbReference>
<dbReference type="VEuPathDB" id="FungiDB:MGYG_02387"/>
<dbReference type="GO" id="GO:0000403">
    <property type="term" value="F:Y-form DNA binding"/>
    <property type="evidence" value="ECO:0007669"/>
    <property type="project" value="TreeGrafter"/>
</dbReference>